<organism evidence="1 2">
    <name type="scientific">Agitococcus lubricus</name>
    <dbReference type="NCBI Taxonomy" id="1077255"/>
    <lineage>
        <taxon>Bacteria</taxon>
        <taxon>Pseudomonadati</taxon>
        <taxon>Pseudomonadota</taxon>
        <taxon>Gammaproteobacteria</taxon>
        <taxon>Moraxellales</taxon>
        <taxon>Moraxellaceae</taxon>
        <taxon>Agitococcus</taxon>
    </lineage>
</organism>
<comment type="caution">
    <text evidence="1">The sequence shown here is derived from an EMBL/GenBank/DDBJ whole genome shotgun (WGS) entry which is preliminary data.</text>
</comment>
<accession>A0A2T5IVQ9</accession>
<dbReference type="SUPFAM" id="SSF54637">
    <property type="entry name" value="Thioesterase/thiol ester dehydrase-isomerase"/>
    <property type="match status" value="1"/>
</dbReference>
<proteinExistence type="predicted"/>
<dbReference type="InterPro" id="IPR027961">
    <property type="entry name" value="DUF4442"/>
</dbReference>
<dbReference type="Pfam" id="PF14539">
    <property type="entry name" value="DUF4442"/>
    <property type="match status" value="1"/>
</dbReference>
<dbReference type="EMBL" id="QAON01000015">
    <property type="protein sequence ID" value="PTQ87982.1"/>
    <property type="molecule type" value="Genomic_DNA"/>
</dbReference>
<evidence type="ECO:0000313" key="2">
    <source>
        <dbReference type="Proteomes" id="UP000244223"/>
    </source>
</evidence>
<evidence type="ECO:0000313" key="1">
    <source>
        <dbReference type="EMBL" id="PTQ87982.1"/>
    </source>
</evidence>
<dbReference type="Proteomes" id="UP000244223">
    <property type="component" value="Unassembled WGS sequence"/>
</dbReference>
<dbReference type="Gene3D" id="3.10.129.10">
    <property type="entry name" value="Hotdog Thioesterase"/>
    <property type="match status" value="1"/>
</dbReference>
<dbReference type="RefSeq" id="WP_204509361.1">
    <property type="nucleotide sequence ID" value="NZ_QAON01000015.1"/>
</dbReference>
<protein>
    <submittedName>
        <fullName evidence="1">Acyl-coenzyme A thioesterase PaaI-like protein</fullName>
    </submittedName>
</protein>
<keyword evidence="2" id="KW-1185">Reference proteome</keyword>
<name>A0A2T5IVQ9_9GAMM</name>
<dbReference type="AlphaFoldDB" id="A0A2T5IVQ9"/>
<dbReference type="InterPro" id="IPR029069">
    <property type="entry name" value="HotDog_dom_sf"/>
</dbReference>
<sequence>MNNLQLFRFAQKLPLGTRLFSIALNQIAPYFGSIRAHVEQLEPNYARVSLKNRRSVQNHLQTVHAIAMCNMAELAGGLLTDVSIPRGSRWIPSGMTVRYLKKAKTDLVAEAKTIDIDWSQASDVMVPIEVRDVNKQLVFTAQITMNIKHKKR</sequence>
<dbReference type="CDD" id="cd03443">
    <property type="entry name" value="PaaI_thioesterase"/>
    <property type="match status" value="1"/>
</dbReference>
<reference evidence="1 2" key="1">
    <citation type="submission" date="2018-04" db="EMBL/GenBank/DDBJ databases">
        <title>Genomic Encyclopedia of Archaeal and Bacterial Type Strains, Phase II (KMG-II): from individual species to whole genera.</title>
        <authorList>
            <person name="Goeker M."/>
        </authorList>
    </citation>
    <scope>NUCLEOTIDE SEQUENCE [LARGE SCALE GENOMIC DNA]</scope>
    <source>
        <strain evidence="1 2">DSM 5822</strain>
    </source>
</reference>
<gene>
    <name evidence="1" type="ORF">C8N29_11567</name>
</gene>